<evidence type="ECO:0000313" key="2">
    <source>
        <dbReference type="EMBL" id="KAG8627571.1"/>
    </source>
</evidence>
<organism evidence="2 3">
    <name type="scientific">Elsinoe batatas</name>
    <dbReference type="NCBI Taxonomy" id="2601811"/>
    <lineage>
        <taxon>Eukaryota</taxon>
        <taxon>Fungi</taxon>
        <taxon>Dikarya</taxon>
        <taxon>Ascomycota</taxon>
        <taxon>Pezizomycotina</taxon>
        <taxon>Dothideomycetes</taxon>
        <taxon>Dothideomycetidae</taxon>
        <taxon>Myriangiales</taxon>
        <taxon>Elsinoaceae</taxon>
        <taxon>Elsinoe</taxon>
    </lineage>
</organism>
<keyword evidence="3" id="KW-1185">Reference proteome</keyword>
<accession>A0A8K0PF81</accession>
<dbReference type="InterPro" id="IPR001810">
    <property type="entry name" value="F-box_dom"/>
</dbReference>
<protein>
    <recommendedName>
        <fullName evidence="1">F-box domain-containing protein</fullName>
    </recommendedName>
</protein>
<feature type="domain" description="F-box" evidence="1">
    <location>
        <begin position="22"/>
        <end position="59"/>
    </location>
</feature>
<evidence type="ECO:0000259" key="1">
    <source>
        <dbReference type="Pfam" id="PF12937"/>
    </source>
</evidence>
<reference evidence="2" key="1">
    <citation type="submission" date="2021-07" db="EMBL/GenBank/DDBJ databases">
        <title>Elsinoe batatas strain:CRI-CJ2 Genome sequencing and assembly.</title>
        <authorList>
            <person name="Huang L."/>
        </authorList>
    </citation>
    <scope>NUCLEOTIDE SEQUENCE</scope>
    <source>
        <strain evidence="2">CRI-CJ2</strain>
    </source>
</reference>
<gene>
    <name evidence="2" type="ORF">KVT40_005054</name>
</gene>
<evidence type="ECO:0000313" key="3">
    <source>
        <dbReference type="Proteomes" id="UP000809789"/>
    </source>
</evidence>
<dbReference type="Proteomes" id="UP000809789">
    <property type="component" value="Unassembled WGS sequence"/>
</dbReference>
<dbReference type="SUPFAM" id="SSF81383">
    <property type="entry name" value="F-box domain"/>
    <property type="match status" value="1"/>
</dbReference>
<dbReference type="AlphaFoldDB" id="A0A8K0PF81"/>
<comment type="caution">
    <text evidence="2">The sequence shown here is derived from an EMBL/GenBank/DDBJ whole genome shotgun (WGS) entry which is preliminary data.</text>
</comment>
<sequence>MVEDNAVVSDSVAAAVLDNPYLLEQILICLSMRELLRCVQVNRSWNHMIFKFSSRLHKKLFLLPHDTKIVVPCRMGLNECMTGCPARVLHPPQILDEKVKFRDCHITHPLLIDQDPAPLPTFGRAFLMQSRLKLLKHLVSCCTTASWRSMFISQPPLHSLAMTVKDPLCHATIRIAPKADSTGITWEDVMDKLPESILPHHDGHNVDSSDHRVVLWATHDKHLVYCRGRDGQAEYCRDCKGRITLTAEEI</sequence>
<dbReference type="Pfam" id="PF12937">
    <property type="entry name" value="F-box-like"/>
    <property type="match status" value="1"/>
</dbReference>
<dbReference type="Gene3D" id="1.20.1280.50">
    <property type="match status" value="1"/>
</dbReference>
<dbReference type="OrthoDB" id="3800738at2759"/>
<dbReference type="EMBL" id="JAESVG020000005">
    <property type="protein sequence ID" value="KAG8627571.1"/>
    <property type="molecule type" value="Genomic_DNA"/>
</dbReference>
<dbReference type="InterPro" id="IPR036047">
    <property type="entry name" value="F-box-like_dom_sf"/>
</dbReference>
<proteinExistence type="predicted"/>
<name>A0A8K0PF81_9PEZI</name>